<accession>A0ABV1MXQ5</accession>
<name>A0ABV1MXQ5_9BACI</name>
<comment type="caution">
    <text evidence="2">The sequence shown here is derived from an EMBL/GenBank/DDBJ whole genome shotgun (WGS) entry which is preliminary data.</text>
</comment>
<dbReference type="EMBL" id="JBEGDG010000024">
    <property type="protein sequence ID" value="MEQ6357296.1"/>
    <property type="molecule type" value="Genomic_DNA"/>
</dbReference>
<dbReference type="RefSeq" id="WP_349661662.1">
    <property type="nucleotide sequence ID" value="NZ_JBEGDG010000024.1"/>
</dbReference>
<evidence type="ECO:0000313" key="2">
    <source>
        <dbReference type="EMBL" id="MEQ6357296.1"/>
    </source>
</evidence>
<dbReference type="Proteomes" id="UP001478862">
    <property type="component" value="Unassembled WGS sequence"/>
</dbReference>
<evidence type="ECO:0000256" key="1">
    <source>
        <dbReference type="SAM" id="Phobius"/>
    </source>
</evidence>
<feature type="transmembrane region" description="Helical" evidence="1">
    <location>
        <begin position="57"/>
        <end position="80"/>
    </location>
</feature>
<evidence type="ECO:0000313" key="3">
    <source>
        <dbReference type="Proteomes" id="UP001478862"/>
    </source>
</evidence>
<reference evidence="2 3" key="1">
    <citation type="submission" date="2024-06" db="EMBL/GenBank/DDBJ databases">
        <title>Lysinibacillus zambalefons sp. nov., a Novel Firmicute Isolated from the Poon Bato Zambales Hyperalkaline Spring.</title>
        <authorList>
            <person name="Aja J.A."/>
            <person name="Lazaro J.E.H."/>
            <person name="Llorin L.D."/>
            <person name="Lim K.R."/>
            <person name="Teodosio J."/>
            <person name="Dalisay D.S."/>
        </authorList>
    </citation>
    <scope>NUCLEOTIDE SEQUENCE [LARGE SCALE GENOMIC DNA]</scope>
    <source>
        <strain evidence="2 3">M3</strain>
    </source>
</reference>
<organism evidence="2 3">
    <name type="scientific">Lysinibacillus zambalensis</name>
    <dbReference type="NCBI Taxonomy" id="3160866"/>
    <lineage>
        <taxon>Bacteria</taxon>
        <taxon>Bacillati</taxon>
        <taxon>Bacillota</taxon>
        <taxon>Bacilli</taxon>
        <taxon>Bacillales</taxon>
        <taxon>Bacillaceae</taxon>
        <taxon>Lysinibacillus</taxon>
    </lineage>
</organism>
<keyword evidence="3" id="KW-1185">Reference proteome</keyword>
<feature type="transmembrane region" description="Helical" evidence="1">
    <location>
        <begin position="7"/>
        <end position="27"/>
    </location>
</feature>
<gene>
    <name evidence="2" type="ORF">ABNX05_22025</name>
</gene>
<keyword evidence="1" id="KW-0812">Transmembrane</keyword>
<keyword evidence="1" id="KW-1133">Transmembrane helix</keyword>
<sequence>MQRKNFTYLSITFLFLTLLIGLAPQYILEISLTIPFISVILGLLFAFLGIKGPTRMILVVLNSFILVVFIWIYLMAFYGFNEP</sequence>
<keyword evidence="1" id="KW-0472">Membrane</keyword>
<feature type="transmembrane region" description="Helical" evidence="1">
    <location>
        <begin position="33"/>
        <end position="50"/>
    </location>
</feature>
<protein>
    <submittedName>
        <fullName evidence="2">Uncharacterized protein</fullName>
    </submittedName>
</protein>
<proteinExistence type="predicted"/>